<evidence type="ECO:0000256" key="9">
    <source>
        <dbReference type="ARBA" id="ARBA00023284"/>
    </source>
</evidence>
<feature type="transmembrane region" description="Helical" evidence="10">
    <location>
        <begin position="187"/>
        <end position="208"/>
    </location>
</feature>
<dbReference type="eggNOG" id="COG4243">
    <property type="taxonomic scope" value="Bacteria"/>
</dbReference>
<keyword evidence="13" id="KW-1185">Reference proteome</keyword>
<keyword evidence="5 10" id="KW-1133">Transmembrane helix</keyword>
<evidence type="ECO:0000256" key="10">
    <source>
        <dbReference type="SAM" id="Phobius"/>
    </source>
</evidence>
<evidence type="ECO:0000256" key="7">
    <source>
        <dbReference type="ARBA" id="ARBA00023136"/>
    </source>
</evidence>
<evidence type="ECO:0000256" key="1">
    <source>
        <dbReference type="ARBA" id="ARBA00004141"/>
    </source>
</evidence>
<dbReference type="EMBL" id="LLZU01000005">
    <property type="protein sequence ID" value="KRV50366.1"/>
    <property type="molecule type" value="Genomic_DNA"/>
</dbReference>
<dbReference type="Proteomes" id="UP000050867">
    <property type="component" value="Unassembled WGS sequence"/>
</dbReference>
<sequence>MTTTTLDTAPVTDQEPAAPTIGAGRAFAWLLVVTGSVGLLSAFVLSIEKIKLLEDPSYVPSCSINPVLSCGSVMQTDQAQAFGFANMFMGLAGYAMVALVGAALLAGARFRRWFWGGVQLGTLFGVCFIHWLIYQSLYTIGALCPYCMVAWAATIPMFVYVTLHNLRTDVIPLGARGRRALAVASEFHWLITFTWYLAIAMLILTRFWSYWRTLL</sequence>
<dbReference type="GO" id="GO:0016020">
    <property type="term" value="C:membrane"/>
    <property type="evidence" value="ECO:0007669"/>
    <property type="project" value="UniProtKB-SubCell"/>
</dbReference>
<proteinExistence type="inferred from homology"/>
<comment type="caution">
    <text evidence="12">The sequence shown here is derived from an EMBL/GenBank/DDBJ whole genome shotgun (WGS) entry which is preliminary data.</text>
</comment>
<dbReference type="SMART" id="SM00756">
    <property type="entry name" value="VKc"/>
    <property type="match status" value="1"/>
</dbReference>
<evidence type="ECO:0000256" key="4">
    <source>
        <dbReference type="ARBA" id="ARBA00022719"/>
    </source>
</evidence>
<evidence type="ECO:0000256" key="5">
    <source>
        <dbReference type="ARBA" id="ARBA00022989"/>
    </source>
</evidence>
<keyword evidence="9" id="KW-0676">Redox-active center</keyword>
<feature type="transmembrane region" description="Helical" evidence="10">
    <location>
        <begin position="140"/>
        <end position="166"/>
    </location>
</feature>
<dbReference type="RefSeq" id="WP_018382172.1">
    <property type="nucleotide sequence ID" value="NZ_LLZU01000005.1"/>
</dbReference>
<comment type="subcellular location">
    <subcellularLocation>
        <location evidence="1">Membrane</location>
        <topology evidence="1">Multi-pass membrane protein</topology>
    </subcellularLocation>
</comment>
<feature type="transmembrane region" description="Helical" evidence="10">
    <location>
        <begin position="84"/>
        <end position="106"/>
    </location>
</feature>
<protein>
    <submittedName>
        <fullName evidence="12">Vitamin K epoxide reductase</fullName>
    </submittedName>
</protein>
<evidence type="ECO:0000259" key="11">
    <source>
        <dbReference type="SMART" id="SM00756"/>
    </source>
</evidence>
<keyword evidence="4" id="KW-0874">Quinone</keyword>
<dbReference type="InterPro" id="IPR041714">
    <property type="entry name" value="VKOR_Actinobacteria"/>
</dbReference>
<comment type="similarity">
    <text evidence="2">Belongs to the VKOR family.</text>
</comment>
<dbReference type="Pfam" id="PF07884">
    <property type="entry name" value="VKOR"/>
    <property type="match status" value="1"/>
</dbReference>
<keyword evidence="6" id="KW-0560">Oxidoreductase</keyword>
<dbReference type="GO" id="GO:0016491">
    <property type="term" value="F:oxidoreductase activity"/>
    <property type="evidence" value="ECO:0007669"/>
    <property type="project" value="UniProtKB-KW"/>
</dbReference>
<evidence type="ECO:0000256" key="3">
    <source>
        <dbReference type="ARBA" id="ARBA00022692"/>
    </source>
</evidence>
<dbReference type="Gene3D" id="1.20.1440.130">
    <property type="entry name" value="VKOR domain"/>
    <property type="match status" value="1"/>
</dbReference>
<dbReference type="CDD" id="cd12922">
    <property type="entry name" value="VKOR_5"/>
    <property type="match status" value="1"/>
</dbReference>
<keyword evidence="7 10" id="KW-0472">Membrane</keyword>
<evidence type="ECO:0000256" key="6">
    <source>
        <dbReference type="ARBA" id="ARBA00023002"/>
    </source>
</evidence>
<evidence type="ECO:0000256" key="2">
    <source>
        <dbReference type="ARBA" id="ARBA00006214"/>
    </source>
</evidence>
<evidence type="ECO:0000313" key="13">
    <source>
        <dbReference type="Proteomes" id="UP000050867"/>
    </source>
</evidence>
<feature type="transmembrane region" description="Helical" evidence="10">
    <location>
        <begin position="26"/>
        <end position="47"/>
    </location>
</feature>
<accession>A0A0T6LW78</accession>
<dbReference type="AlphaFoldDB" id="A0A0T6LW78"/>
<dbReference type="InterPro" id="IPR012932">
    <property type="entry name" value="VKOR"/>
</dbReference>
<organism evidence="12 13">
    <name type="scientific">Wenjunlia vitaminophila</name>
    <name type="common">Streptomyces vitaminophilus</name>
    <dbReference type="NCBI Taxonomy" id="76728"/>
    <lineage>
        <taxon>Bacteria</taxon>
        <taxon>Bacillati</taxon>
        <taxon>Actinomycetota</taxon>
        <taxon>Actinomycetes</taxon>
        <taxon>Kitasatosporales</taxon>
        <taxon>Streptomycetaceae</taxon>
        <taxon>Wenjunlia</taxon>
    </lineage>
</organism>
<feature type="domain" description="Vitamin K epoxide reductase" evidence="11">
    <location>
        <begin position="24"/>
        <end position="165"/>
    </location>
</feature>
<evidence type="ECO:0000313" key="12">
    <source>
        <dbReference type="EMBL" id="KRV50366.1"/>
    </source>
</evidence>
<name>A0A0T6LW78_WENVI</name>
<dbReference type="InterPro" id="IPR038354">
    <property type="entry name" value="VKOR_sf"/>
</dbReference>
<keyword evidence="8" id="KW-1015">Disulfide bond</keyword>
<dbReference type="GO" id="GO:0048038">
    <property type="term" value="F:quinone binding"/>
    <property type="evidence" value="ECO:0007669"/>
    <property type="project" value="UniProtKB-KW"/>
</dbReference>
<dbReference type="STRING" id="76728.AQ490_14810"/>
<keyword evidence="3 10" id="KW-0812">Transmembrane</keyword>
<dbReference type="OrthoDB" id="9783799at2"/>
<reference evidence="12 13" key="1">
    <citation type="submission" date="2015-10" db="EMBL/GenBank/DDBJ databases">
        <title>Draft genome sequence of pyrrolomycin-producing Streptomyces vitaminophilus.</title>
        <authorList>
            <person name="Graham D.E."/>
            <person name="Mahan K.M."/>
            <person name="Klingeman D.M."/>
            <person name="Hettich R.L."/>
            <person name="Parry R.J."/>
        </authorList>
    </citation>
    <scope>NUCLEOTIDE SEQUENCE [LARGE SCALE GENOMIC DNA]</scope>
    <source>
        <strain evidence="12 13">ATCC 31673</strain>
    </source>
</reference>
<feature type="transmembrane region" description="Helical" evidence="10">
    <location>
        <begin position="113"/>
        <end position="134"/>
    </location>
</feature>
<gene>
    <name evidence="12" type="ORF">AQ490_14810</name>
</gene>
<evidence type="ECO:0000256" key="8">
    <source>
        <dbReference type="ARBA" id="ARBA00023157"/>
    </source>
</evidence>